<dbReference type="EMBL" id="DS990636">
    <property type="protein sequence ID" value="EGC41127.1"/>
    <property type="molecule type" value="Genomic_DNA"/>
</dbReference>
<dbReference type="AlphaFoldDB" id="F0U4H0"/>
<dbReference type="HOGENOM" id="CLU_004471_5_1_1"/>
<proteinExistence type="predicted"/>
<organism evidence="3">
    <name type="scientific">Ajellomyces capsulatus (strain H88)</name>
    <name type="common">Darling's disease fungus</name>
    <name type="synonym">Histoplasma capsulatum</name>
    <dbReference type="NCBI Taxonomy" id="544711"/>
    <lineage>
        <taxon>Eukaryota</taxon>
        <taxon>Fungi</taxon>
        <taxon>Dikarya</taxon>
        <taxon>Ascomycota</taxon>
        <taxon>Pezizomycotina</taxon>
        <taxon>Eurotiomycetes</taxon>
        <taxon>Eurotiomycetidae</taxon>
        <taxon>Onygenales</taxon>
        <taxon>Ajellomycetaceae</taxon>
        <taxon>Histoplasma</taxon>
    </lineage>
</organism>
<dbReference type="OMA" id="WTTEFRR"/>
<dbReference type="STRING" id="544711.F0U4H0"/>
<dbReference type="GO" id="GO:0016887">
    <property type="term" value="F:ATP hydrolysis activity"/>
    <property type="evidence" value="ECO:0007669"/>
    <property type="project" value="InterPro"/>
</dbReference>
<dbReference type="InterPro" id="IPR027417">
    <property type="entry name" value="P-loop_NTPase"/>
</dbReference>
<name>F0U4H0_AJEC8</name>
<dbReference type="VEuPathDB" id="FungiDB:I7I53_05767"/>
<evidence type="ECO:0000313" key="2">
    <source>
        <dbReference type="EMBL" id="EGC41127.1"/>
    </source>
</evidence>
<dbReference type="PANTHER" id="PTHR46411">
    <property type="entry name" value="FAMILY ATPASE, PUTATIVE-RELATED"/>
    <property type="match status" value="1"/>
</dbReference>
<dbReference type="SUPFAM" id="SSF52540">
    <property type="entry name" value="P-loop containing nucleoside triphosphate hydrolases"/>
    <property type="match status" value="1"/>
</dbReference>
<dbReference type="Pfam" id="PF00004">
    <property type="entry name" value="AAA"/>
    <property type="match status" value="1"/>
</dbReference>
<sequence length="234" mass="25541">MTEGFIDKDCPLITGKSSPGFGTSCIIDGKGRGLNVLLNGPPGAGKAFTVEATSQNFNLPLYSIFAGDLVVAYADSTAFGQRLENIFKIVKHFDAVLLLDEGRCDHEAAQTLLGYPVIVLRPFFSENSSIILPGYPFLTTNRMIRSVDFDQAILSRVHLTIKYEGWTTEFRREVLLSRAHTAHGLPVVGLVELQQLDKFSLNGRGVKALVSNAHALAMVEEAPVTCRNLEMAAE</sequence>
<protein>
    <submittedName>
        <fullName evidence="2">Predicted protein</fullName>
    </submittedName>
</protein>
<dbReference type="Gene3D" id="3.40.50.300">
    <property type="entry name" value="P-loop containing nucleotide triphosphate hydrolases"/>
    <property type="match status" value="1"/>
</dbReference>
<feature type="domain" description="ATPase AAA-type core" evidence="1">
    <location>
        <begin position="36"/>
        <end position="101"/>
    </location>
</feature>
<dbReference type="Proteomes" id="UP000008142">
    <property type="component" value="Unassembled WGS sequence"/>
</dbReference>
<dbReference type="PANTHER" id="PTHR46411:SF3">
    <property type="entry name" value="AAA+ ATPASE DOMAIN-CONTAINING PROTEIN"/>
    <property type="match status" value="1"/>
</dbReference>
<evidence type="ECO:0000259" key="1">
    <source>
        <dbReference type="Pfam" id="PF00004"/>
    </source>
</evidence>
<dbReference type="InterPro" id="IPR003959">
    <property type="entry name" value="ATPase_AAA_core"/>
</dbReference>
<dbReference type="GO" id="GO:0005524">
    <property type="term" value="F:ATP binding"/>
    <property type="evidence" value="ECO:0007669"/>
    <property type="project" value="InterPro"/>
</dbReference>
<reference evidence="3" key="1">
    <citation type="submission" date="2008-07" db="EMBL/GenBank/DDBJ databases">
        <title>Annotation of Ajellomyces capsulatus strain H88.</title>
        <authorList>
            <person name="Champion M."/>
            <person name="Cuomo C."/>
            <person name="Ma L.-J."/>
            <person name="Henn M.R."/>
            <person name="Sil A."/>
            <person name="Goldman B."/>
            <person name="Young S.K."/>
            <person name="Kodira C.D."/>
            <person name="Zeng Q."/>
            <person name="Koehrsen M."/>
            <person name="Alvarado L."/>
            <person name="Berlin A."/>
            <person name="Borenstein D."/>
            <person name="Chen Z."/>
            <person name="Engels R."/>
            <person name="Freedman E."/>
            <person name="Gellesch M."/>
            <person name="Goldberg J."/>
            <person name="Griggs A."/>
            <person name="Gujja S."/>
            <person name="Heiman D."/>
            <person name="Hepburn T."/>
            <person name="Howarth C."/>
            <person name="Jen D."/>
            <person name="Larson L."/>
            <person name="Lewis B."/>
            <person name="Mehta T."/>
            <person name="Park D."/>
            <person name="Pearson M."/>
            <person name="Roberts A."/>
            <person name="Saif S."/>
            <person name="Shea T."/>
            <person name="Shenoy N."/>
            <person name="Sisk P."/>
            <person name="Stolte C."/>
            <person name="Sykes S."/>
            <person name="Walk T."/>
            <person name="White J."/>
            <person name="Yandava C."/>
            <person name="Klein B."/>
            <person name="McEwen J.G."/>
            <person name="Puccia R."/>
            <person name="Goldman G.H."/>
            <person name="Felipe M.S."/>
            <person name="Nino-Vega G."/>
            <person name="San-Blas G."/>
            <person name="Taylor J."/>
            <person name="Mendoza L."/>
            <person name="Galagan J."/>
            <person name="Nusbaum C."/>
            <person name="Birren B."/>
        </authorList>
    </citation>
    <scope>NUCLEOTIDE SEQUENCE [LARGE SCALE GENOMIC DNA]</scope>
    <source>
        <strain evidence="3">H88</strain>
    </source>
</reference>
<evidence type="ECO:0000313" key="3">
    <source>
        <dbReference type="Proteomes" id="UP000008142"/>
    </source>
</evidence>
<accession>F0U4H0</accession>
<gene>
    <name evidence="2" type="ORF">HCEG_00489</name>
</gene>
<dbReference type="OrthoDB" id="4183084at2759"/>